<reference evidence="10 11" key="1">
    <citation type="submission" date="2019-02" db="EMBL/GenBank/DDBJ databases">
        <title>Shewanella sp. D4-2 isolated from Dokdo Island.</title>
        <authorList>
            <person name="Baek K."/>
        </authorList>
    </citation>
    <scope>NUCLEOTIDE SEQUENCE [LARGE SCALE GENOMIC DNA]</scope>
    <source>
        <strain evidence="10 11">D4-2</strain>
    </source>
</reference>
<keyword evidence="8" id="KW-0472">Membrane</keyword>
<dbReference type="InterPro" id="IPR004358">
    <property type="entry name" value="Sig_transdc_His_kin-like_C"/>
</dbReference>
<keyword evidence="4" id="KW-0808">Transferase</keyword>
<dbReference type="SMART" id="SM00388">
    <property type="entry name" value="HisKA"/>
    <property type="match status" value="1"/>
</dbReference>
<organism evidence="10 11">
    <name type="scientific">Shewanella maritima</name>
    <dbReference type="NCBI Taxonomy" id="2520507"/>
    <lineage>
        <taxon>Bacteria</taxon>
        <taxon>Pseudomonadati</taxon>
        <taxon>Pseudomonadota</taxon>
        <taxon>Gammaproteobacteria</taxon>
        <taxon>Alteromonadales</taxon>
        <taxon>Shewanellaceae</taxon>
        <taxon>Shewanella</taxon>
    </lineage>
</organism>
<keyword evidence="6" id="KW-0902">Two-component regulatory system</keyword>
<dbReference type="PANTHER" id="PTHR43711">
    <property type="entry name" value="TWO-COMPONENT HISTIDINE KINASE"/>
    <property type="match status" value="1"/>
</dbReference>
<dbReference type="Gene3D" id="1.10.287.130">
    <property type="match status" value="1"/>
</dbReference>
<dbReference type="PRINTS" id="PR00344">
    <property type="entry name" value="BCTRLSENSOR"/>
</dbReference>
<comment type="catalytic activity">
    <reaction evidence="1">
        <text>ATP + protein L-histidine = ADP + protein N-phospho-L-histidine.</text>
        <dbReference type="EC" id="2.7.13.3"/>
    </reaction>
</comment>
<evidence type="ECO:0000256" key="3">
    <source>
        <dbReference type="ARBA" id="ARBA00022553"/>
    </source>
</evidence>
<dbReference type="RefSeq" id="WP_130600849.1">
    <property type="nucleotide sequence ID" value="NZ_CP036200.1"/>
</dbReference>
<dbReference type="InterPro" id="IPR003594">
    <property type="entry name" value="HATPase_dom"/>
</dbReference>
<evidence type="ECO:0000256" key="2">
    <source>
        <dbReference type="ARBA" id="ARBA00012438"/>
    </source>
</evidence>
<keyword evidence="8" id="KW-1133">Transmembrane helix</keyword>
<feature type="transmembrane region" description="Helical" evidence="8">
    <location>
        <begin position="7"/>
        <end position="27"/>
    </location>
</feature>
<protein>
    <recommendedName>
        <fullName evidence="2">histidine kinase</fullName>
        <ecNumber evidence="2">2.7.13.3</ecNumber>
    </recommendedName>
</protein>
<keyword evidence="5 10" id="KW-0418">Kinase</keyword>
<dbReference type="PANTHER" id="PTHR43711:SF1">
    <property type="entry name" value="HISTIDINE KINASE 1"/>
    <property type="match status" value="1"/>
</dbReference>
<dbReference type="SMART" id="SM00387">
    <property type="entry name" value="HATPase_c"/>
    <property type="match status" value="1"/>
</dbReference>
<keyword evidence="3" id="KW-0597">Phosphoprotein</keyword>
<evidence type="ECO:0000256" key="1">
    <source>
        <dbReference type="ARBA" id="ARBA00000085"/>
    </source>
</evidence>
<accession>A0A411PJ30</accession>
<dbReference type="EMBL" id="CP036200">
    <property type="protein sequence ID" value="QBF83587.1"/>
    <property type="molecule type" value="Genomic_DNA"/>
</dbReference>
<evidence type="ECO:0000256" key="7">
    <source>
        <dbReference type="SAM" id="Coils"/>
    </source>
</evidence>
<evidence type="ECO:0000256" key="5">
    <source>
        <dbReference type="ARBA" id="ARBA00022777"/>
    </source>
</evidence>
<dbReference type="PROSITE" id="PS50109">
    <property type="entry name" value="HIS_KIN"/>
    <property type="match status" value="1"/>
</dbReference>
<dbReference type="Gene3D" id="3.30.565.10">
    <property type="entry name" value="Histidine kinase-like ATPase, C-terminal domain"/>
    <property type="match status" value="1"/>
</dbReference>
<sequence>MNRLFSRLFITATVIVLALFMALWQWLQLNHEFSRDQVQQNLHRELADHMAHINPLLSQGITSDAALKEAFHDFMLLGPSFEIYTLDPDGKVIAYDAKEEKIKRKRVDVGIIQSFLAGSELPILGTDPRSLDTKKIFSVSKLINQDGLHSGYLYVIIGGEDYDSWQAMISAENQPKLWGATIGFWVIFALVLFVMLLRYFTRPIDRLVKDLNHLRIQDSQSPALAHQSLENNSREHQNSEAKLALPKRHLGSSEITELTGHINDLLAQIQQKQQQVKRQQQAKHDFLLHLSHDLKTPLTALLGYIDTWLILPEGERDTALIQYAANSGQTLQQLLAQLLELAALENGQINAQIKPVYLIELTNELHSTFTPRANKLQISLLFDIEPQQIVETDPQLMRRVISNLIDNALRYTPKGGEIRLYTKHVGEQQWLTVEDTGSGMHQHEVEALRQLSLSQQRKQASLSFEQNQTLPQLGVGLAIVRQLLQLLKCKIDIHSSPGQGSQFLIELSSPKSVLSLP</sequence>
<evidence type="ECO:0000259" key="9">
    <source>
        <dbReference type="PROSITE" id="PS50109"/>
    </source>
</evidence>
<feature type="transmembrane region" description="Helical" evidence="8">
    <location>
        <begin position="177"/>
        <end position="200"/>
    </location>
</feature>
<proteinExistence type="predicted"/>
<evidence type="ECO:0000256" key="6">
    <source>
        <dbReference type="ARBA" id="ARBA00023012"/>
    </source>
</evidence>
<dbReference type="SUPFAM" id="SSF47384">
    <property type="entry name" value="Homodimeric domain of signal transducing histidine kinase"/>
    <property type="match status" value="1"/>
</dbReference>
<evidence type="ECO:0000256" key="4">
    <source>
        <dbReference type="ARBA" id="ARBA00022679"/>
    </source>
</evidence>
<dbReference type="InterPro" id="IPR036890">
    <property type="entry name" value="HATPase_C_sf"/>
</dbReference>
<dbReference type="Pfam" id="PF00512">
    <property type="entry name" value="HisKA"/>
    <property type="match status" value="1"/>
</dbReference>
<dbReference type="GO" id="GO:0000155">
    <property type="term" value="F:phosphorelay sensor kinase activity"/>
    <property type="evidence" value="ECO:0007669"/>
    <property type="project" value="InterPro"/>
</dbReference>
<dbReference type="Proteomes" id="UP000291106">
    <property type="component" value="Chromosome"/>
</dbReference>
<dbReference type="CDD" id="cd00082">
    <property type="entry name" value="HisKA"/>
    <property type="match status" value="1"/>
</dbReference>
<dbReference type="InterPro" id="IPR005467">
    <property type="entry name" value="His_kinase_dom"/>
</dbReference>
<dbReference type="KEGG" id="smai:EXU30_13450"/>
<feature type="coiled-coil region" evidence="7">
    <location>
        <begin position="255"/>
        <end position="282"/>
    </location>
</feature>
<keyword evidence="7" id="KW-0175">Coiled coil</keyword>
<dbReference type="SUPFAM" id="SSF55874">
    <property type="entry name" value="ATPase domain of HSP90 chaperone/DNA topoisomerase II/histidine kinase"/>
    <property type="match status" value="1"/>
</dbReference>
<evidence type="ECO:0000313" key="11">
    <source>
        <dbReference type="Proteomes" id="UP000291106"/>
    </source>
</evidence>
<keyword evidence="11" id="KW-1185">Reference proteome</keyword>
<keyword evidence="8" id="KW-0812">Transmembrane</keyword>
<dbReference type="OrthoDB" id="9804645at2"/>
<dbReference type="InterPro" id="IPR003661">
    <property type="entry name" value="HisK_dim/P_dom"/>
</dbReference>
<name>A0A411PJ30_9GAMM</name>
<dbReference type="CDD" id="cd00075">
    <property type="entry name" value="HATPase"/>
    <property type="match status" value="1"/>
</dbReference>
<dbReference type="Pfam" id="PF02518">
    <property type="entry name" value="HATPase_c"/>
    <property type="match status" value="1"/>
</dbReference>
<dbReference type="InterPro" id="IPR036097">
    <property type="entry name" value="HisK_dim/P_sf"/>
</dbReference>
<dbReference type="AlphaFoldDB" id="A0A411PJ30"/>
<dbReference type="EC" id="2.7.13.3" evidence="2"/>
<evidence type="ECO:0000256" key="8">
    <source>
        <dbReference type="SAM" id="Phobius"/>
    </source>
</evidence>
<feature type="domain" description="Histidine kinase" evidence="9">
    <location>
        <begin position="289"/>
        <end position="511"/>
    </location>
</feature>
<dbReference type="InterPro" id="IPR050736">
    <property type="entry name" value="Sensor_HK_Regulatory"/>
</dbReference>
<gene>
    <name evidence="10" type="ORF">EXU30_13450</name>
</gene>
<evidence type="ECO:0000313" key="10">
    <source>
        <dbReference type="EMBL" id="QBF83587.1"/>
    </source>
</evidence>